<evidence type="ECO:0000313" key="3">
    <source>
        <dbReference type="Proteomes" id="UP000242519"/>
    </source>
</evidence>
<feature type="compositionally biased region" description="Basic and acidic residues" evidence="1">
    <location>
        <begin position="418"/>
        <end position="434"/>
    </location>
</feature>
<feature type="compositionally biased region" description="Basic and acidic residues" evidence="1">
    <location>
        <begin position="198"/>
        <end position="229"/>
    </location>
</feature>
<feature type="compositionally biased region" description="Basic residues" evidence="1">
    <location>
        <begin position="277"/>
        <end position="291"/>
    </location>
</feature>
<keyword evidence="3" id="KW-1185">Reference proteome</keyword>
<feature type="compositionally biased region" description="Basic and acidic residues" evidence="1">
    <location>
        <begin position="241"/>
        <end position="269"/>
    </location>
</feature>
<reference evidence="2 3" key="1">
    <citation type="submission" date="2017-04" db="EMBL/GenBank/DDBJ databases">
        <title>Draft genome sequence of Marssonina coronaria NL1: causal agent of apple blotch.</title>
        <authorList>
            <person name="Cheng Q."/>
        </authorList>
    </citation>
    <scope>NUCLEOTIDE SEQUENCE [LARGE SCALE GENOMIC DNA]</scope>
    <source>
        <strain evidence="2 3">NL1</strain>
    </source>
</reference>
<dbReference type="Proteomes" id="UP000242519">
    <property type="component" value="Unassembled WGS sequence"/>
</dbReference>
<dbReference type="STRING" id="503106.A0A218ZFX7"/>
<feature type="compositionally biased region" description="Polar residues" evidence="1">
    <location>
        <begin position="395"/>
        <end position="406"/>
    </location>
</feature>
<feature type="region of interest" description="Disordered" evidence="1">
    <location>
        <begin position="310"/>
        <end position="332"/>
    </location>
</feature>
<protein>
    <submittedName>
        <fullName evidence="2">Uncharacterized protein</fullName>
    </submittedName>
</protein>
<feature type="region of interest" description="Disordered" evidence="1">
    <location>
        <begin position="198"/>
        <end position="294"/>
    </location>
</feature>
<gene>
    <name evidence="2" type="ORF">B2J93_7725</name>
</gene>
<accession>A0A218ZFX7</accession>
<dbReference type="OrthoDB" id="2537141at2759"/>
<proteinExistence type="predicted"/>
<name>A0A218ZFX7_9HELO</name>
<feature type="region of interest" description="Disordered" evidence="1">
    <location>
        <begin position="395"/>
        <end position="496"/>
    </location>
</feature>
<dbReference type="InParanoid" id="A0A218ZFX7"/>
<feature type="region of interest" description="Disordered" evidence="1">
    <location>
        <begin position="173"/>
        <end position="192"/>
    </location>
</feature>
<evidence type="ECO:0000313" key="2">
    <source>
        <dbReference type="EMBL" id="OWP06991.1"/>
    </source>
</evidence>
<feature type="compositionally biased region" description="Basic and acidic residues" evidence="1">
    <location>
        <begin position="354"/>
        <end position="378"/>
    </location>
</feature>
<dbReference type="EMBL" id="MZNU01000022">
    <property type="protein sequence ID" value="OWP06991.1"/>
    <property type="molecule type" value="Genomic_DNA"/>
</dbReference>
<feature type="region of interest" description="Disordered" evidence="1">
    <location>
        <begin position="347"/>
        <end position="378"/>
    </location>
</feature>
<evidence type="ECO:0000256" key="1">
    <source>
        <dbReference type="SAM" id="MobiDB-lite"/>
    </source>
</evidence>
<organism evidence="2 3">
    <name type="scientific">Diplocarpon coronariae</name>
    <dbReference type="NCBI Taxonomy" id="2795749"/>
    <lineage>
        <taxon>Eukaryota</taxon>
        <taxon>Fungi</taxon>
        <taxon>Dikarya</taxon>
        <taxon>Ascomycota</taxon>
        <taxon>Pezizomycotina</taxon>
        <taxon>Leotiomycetes</taxon>
        <taxon>Helotiales</taxon>
        <taxon>Drepanopezizaceae</taxon>
        <taxon>Diplocarpon</taxon>
    </lineage>
</organism>
<feature type="compositionally biased region" description="Polar residues" evidence="1">
    <location>
        <begin position="230"/>
        <end position="240"/>
    </location>
</feature>
<comment type="caution">
    <text evidence="2">The sequence shown here is derived from an EMBL/GenBank/DDBJ whole genome shotgun (WGS) entry which is preliminary data.</text>
</comment>
<feature type="compositionally biased region" description="Polar residues" evidence="1">
    <location>
        <begin position="468"/>
        <end position="496"/>
    </location>
</feature>
<dbReference type="AlphaFoldDB" id="A0A218ZFX7"/>
<sequence>MVQTPNFPKWKIQGRASSLGLARSLLPQYLLAFTTSGLLYHTYLPMLTIYEPVASTDNARKTVTTVVQRITALERSLENWKSLEQLSQWRDIVKQTSALVREKNCPKIPRAATDGNITAIPESQTVEPSGTPRAQRHALADHLENCKLNDVEAHGAASDFRPAAHIYEDERRSTYKCKRRHKSSSDSSLLEAPIRLQRNDLKSDDPHPTISQRQDHPTAQKKPQVDHSDTGASSHTSSRNPPRETFEKRIRHKTREDRYEPKKNERSGKDGMQNMSKKMRVKRGDRRKAAKKSGEELMQNFSSTNVARDRLTMRPSNGPGLFKNGRASSPARRRGLPDLAFSEMDFLQHHNRKGPVESRERVTSKSREREKRKTIRAQEEISTFFGPINIPLQEVSTNRTGRSTSRVKNDLPIYSKQSEQDQDQKMPSYERSESFDFQQEQPCGRERPSQPSHEKEAHRNYPRAASQPMKNPGSTSKLSSKAMSTVSWSESQVSPAITPRQTVLDRLSASPTPASVWKSIENTGIFEGTGIEITPNQRRTGQSSMTMSIYESQMRDQVQVWKGLSERTVPTTTTADSSEVRLGISEVGLPGREGSVGYERSLSLLESRAQPENDTCRAQIDTSGNVAGSRQRIVVEHFNPQLGWHEEPNAIYRNQQTSAVAIRKEITGDCGSTPLSRDEIAKHARIKLPKRSSTTIPLVNEKAGESRKVIGPGILNSKTLQTPINDDSQVIEEHLENAIGWTQSAAPLLRFTRVQSDPSDPKTCNTEQEIPARRVVEKKPLASVSDSGMPSEWSEQPRFDAIIADKQHSSGPRLLHPHVRFQLSEETSLGGGPENESEAYSMPYISDSWIGDVRPWVTVKPSRISPVCEVKPFFIHQLQQNLQYCSSYPYQESNRGVAGTPLEKMDTQTFPHDEDCQVDDIQYLEGLLEPTTRRGGGECPGMNEACGEMNVAYADRSVDRDPELYHDEEGFVGHILVEEEAYDCEHVYEPNQGERFNDDLGLVDAHEQFYRAEACGGYDIKVDVPRAGFWQPRPRY</sequence>
<feature type="compositionally biased region" description="Basic and acidic residues" evidence="1">
    <location>
        <begin position="443"/>
        <end position="459"/>
    </location>
</feature>